<dbReference type="EMBL" id="MU003692">
    <property type="protein sequence ID" value="KAF2817871.1"/>
    <property type="molecule type" value="Genomic_DNA"/>
</dbReference>
<sequence>MAGIYRHAGEKRSSQRPGMQRHQTLQRRAGRITLESQIKRYQRRAMQFSKVIKMEDIEMEGPPEPKELMDLPSEIVTKIVEMAVGAGGKIQLYRGSYSDGIDQVVIATHSWDDMHISTFSALRLVSKQLKRIADHSFFRHGVLEVMDPNELNMAFRRNIGTNFGDEIREVAVDYFRSGGVEGVLQLMAKHLLALPNLRRLIFHAPWEPLSLRGVPPGKFQALCLEAQESILDKALHLIMMLRRKHGKRGIRIEFDADGSGRFSKHEEVIRRDFIVGRSPTAPLSPEEIKVKTREINELFNQAIEAKEREAYERKISRRKEQVDELKM</sequence>
<evidence type="ECO:0000313" key="3">
    <source>
        <dbReference type="Proteomes" id="UP000504636"/>
    </source>
</evidence>
<dbReference type="RefSeq" id="XP_033584835.1">
    <property type="nucleotide sequence ID" value="XM_033721663.1"/>
</dbReference>
<proteinExistence type="predicted"/>
<dbReference type="GeneID" id="54462556"/>
<keyword evidence="3" id="KW-1185">Reference proteome</keyword>
<evidence type="ECO:0000313" key="2">
    <source>
        <dbReference type="EMBL" id="KAF2817871.1"/>
    </source>
</evidence>
<protein>
    <submittedName>
        <fullName evidence="2 4">Uncharacterized protein</fullName>
    </submittedName>
</protein>
<name>A0A6A6Z9R8_9PEZI</name>
<dbReference type="Proteomes" id="UP000504636">
    <property type="component" value="Unplaced"/>
</dbReference>
<accession>A0A6A6Z9R8</accession>
<gene>
    <name evidence="2 4" type="ORF">BDZ99DRAFT_470816</name>
</gene>
<reference evidence="4" key="3">
    <citation type="submission" date="2025-04" db="UniProtKB">
        <authorList>
            <consortium name="RefSeq"/>
        </authorList>
    </citation>
    <scope>IDENTIFICATION</scope>
    <source>
        <strain evidence="4">CBS 304.34</strain>
    </source>
</reference>
<feature type="region of interest" description="Disordered" evidence="1">
    <location>
        <begin position="1"/>
        <end position="27"/>
    </location>
</feature>
<evidence type="ECO:0000256" key="1">
    <source>
        <dbReference type="SAM" id="MobiDB-lite"/>
    </source>
</evidence>
<evidence type="ECO:0000313" key="4">
    <source>
        <dbReference type="RefSeq" id="XP_033584835.1"/>
    </source>
</evidence>
<organism evidence="2">
    <name type="scientific">Mytilinidion resinicola</name>
    <dbReference type="NCBI Taxonomy" id="574789"/>
    <lineage>
        <taxon>Eukaryota</taxon>
        <taxon>Fungi</taxon>
        <taxon>Dikarya</taxon>
        <taxon>Ascomycota</taxon>
        <taxon>Pezizomycotina</taxon>
        <taxon>Dothideomycetes</taxon>
        <taxon>Pleosporomycetidae</taxon>
        <taxon>Mytilinidiales</taxon>
        <taxon>Mytilinidiaceae</taxon>
        <taxon>Mytilinidion</taxon>
    </lineage>
</organism>
<reference evidence="2 4" key="1">
    <citation type="journal article" date="2020" name="Stud. Mycol.">
        <title>101 Dothideomycetes genomes: a test case for predicting lifestyles and emergence of pathogens.</title>
        <authorList>
            <person name="Haridas S."/>
            <person name="Albert R."/>
            <person name="Binder M."/>
            <person name="Bloem J."/>
            <person name="Labutti K."/>
            <person name="Salamov A."/>
            <person name="Andreopoulos B."/>
            <person name="Baker S."/>
            <person name="Barry K."/>
            <person name="Bills G."/>
            <person name="Bluhm B."/>
            <person name="Cannon C."/>
            <person name="Castanera R."/>
            <person name="Culley D."/>
            <person name="Daum C."/>
            <person name="Ezra D."/>
            <person name="Gonzalez J."/>
            <person name="Henrissat B."/>
            <person name="Kuo A."/>
            <person name="Liang C."/>
            <person name="Lipzen A."/>
            <person name="Lutzoni F."/>
            <person name="Magnuson J."/>
            <person name="Mondo S."/>
            <person name="Nolan M."/>
            <person name="Ohm R."/>
            <person name="Pangilinan J."/>
            <person name="Park H.-J."/>
            <person name="Ramirez L."/>
            <person name="Alfaro M."/>
            <person name="Sun H."/>
            <person name="Tritt A."/>
            <person name="Yoshinaga Y."/>
            <person name="Zwiers L.-H."/>
            <person name="Turgeon B."/>
            <person name="Goodwin S."/>
            <person name="Spatafora J."/>
            <person name="Crous P."/>
            <person name="Grigoriev I."/>
        </authorList>
    </citation>
    <scope>NUCLEOTIDE SEQUENCE</scope>
    <source>
        <strain evidence="2 4">CBS 304.34</strain>
    </source>
</reference>
<reference evidence="4" key="2">
    <citation type="submission" date="2020-04" db="EMBL/GenBank/DDBJ databases">
        <authorList>
            <consortium name="NCBI Genome Project"/>
        </authorList>
    </citation>
    <scope>NUCLEOTIDE SEQUENCE</scope>
    <source>
        <strain evidence="4">CBS 304.34</strain>
    </source>
</reference>
<dbReference type="OrthoDB" id="10407890at2759"/>
<dbReference type="AlphaFoldDB" id="A0A6A6Z9R8"/>